<feature type="region of interest" description="Disordered" evidence="1">
    <location>
        <begin position="309"/>
        <end position="336"/>
    </location>
</feature>
<comment type="caution">
    <text evidence="4">The sequence shown here is derived from an EMBL/GenBank/DDBJ whole genome shotgun (WGS) entry which is preliminary data.</text>
</comment>
<dbReference type="Gene3D" id="3.30.420.10">
    <property type="entry name" value="Ribonuclease H-like superfamily/Ribonuclease H"/>
    <property type="match status" value="1"/>
</dbReference>
<dbReference type="AlphaFoldDB" id="A0A814XU28"/>
<name>A0A814XU28_9BILA</name>
<accession>A0A814XU28</accession>
<feature type="compositionally biased region" description="Basic and acidic residues" evidence="1">
    <location>
        <begin position="325"/>
        <end position="336"/>
    </location>
</feature>
<evidence type="ECO:0000313" key="2">
    <source>
        <dbReference type="EMBL" id="CAF1095417.1"/>
    </source>
</evidence>
<proteinExistence type="predicted"/>
<dbReference type="OrthoDB" id="10336151at2759"/>
<evidence type="ECO:0000313" key="5">
    <source>
        <dbReference type="Proteomes" id="UP000663889"/>
    </source>
</evidence>
<gene>
    <name evidence="2" type="ORF">RFH988_LOCUS19028</name>
    <name evidence="4" type="ORF">SEV965_LOCUS22151</name>
    <name evidence="3" type="ORF">ZHD862_LOCUS20582</name>
</gene>
<evidence type="ECO:0000256" key="1">
    <source>
        <dbReference type="SAM" id="MobiDB-lite"/>
    </source>
</evidence>
<dbReference type="EMBL" id="CAJNOT010001178">
    <property type="protein sequence ID" value="CAF1159004.1"/>
    <property type="molecule type" value="Genomic_DNA"/>
</dbReference>
<dbReference type="EMBL" id="CAJNOO010001096">
    <property type="protein sequence ID" value="CAF1095417.1"/>
    <property type="molecule type" value="Genomic_DNA"/>
</dbReference>
<evidence type="ECO:0000313" key="3">
    <source>
        <dbReference type="EMBL" id="CAF1159004.1"/>
    </source>
</evidence>
<reference evidence="4" key="1">
    <citation type="submission" date="2021-02" db="EMBL/GenBank/DDBJ databases">
        <authorList>
            <person name="Nowell W R."/>
        </authorList>
    </citation>
    <scope>NUCLEOTIDE SEQUENCE</scope>
</reference>
<evidence type="ECO:0000313" key="4">
    <source>
        <dbReference type="EMBL" id="CAF1220319.1"/>
    </source>
</evidence>
<dbReference type="GO" id="GO:0003676">
    <property type="term" value="F:nucleic acid binding"/>
    <property type="evidence" value="ECO:0007669"/>
    <property type="project" value="InterPro"/>
</dbReference>
<sequence>MENKLGQSIRKTNDLLQKNHVNSSYSSVRRTLKEDIKLKPWKLTRSQKLSPIQREARVISAKKLLKKFGLNPTRSNSKWKRLVNTDFSGRVSLLQKHNSKNNIIWSTSKTTIPLALQSVHQEKCSPGVLLYGAISSRGLIPPTASVFIDDWLKIECQKINKKKPTMDRFLYVKLVKQLKIHIDQLYGDVNVIWQDDGDSNHRSHYALAKINEISDNRINPEEQSDKMADLPSTRNAAFSKIFIEHMIFLASVLRQKFSRHRQECLVLEKQQSHESSVQLCQQVEWIYILINTTNNNDSPVKIEMDITTHSGEHSSDSSSPSINLCERRETEQAKRM</sequence>
<protein>
    <submittedName>
        <fullName evidence="4">Uncharacterized protein</fullName>
    </submittedName>
</protein>
<dbReference type="InterPro" id="IPR036397">
    <property type="entry name" value="RNaseH_sf"/>
</dbReference>
<dbReference type="Proteomes" id="UP000663882">
    <property type="component" value="Unassembled WGS sequence"/>
</dbReference>
<dbReference type="Proteomes" id="UP000663889">
    <property type="component" value="Unassembled WGS sequence"/>
</dbReference>
<organism evidence="4 5">
    <name type="scientific">Rotaria sordida</name>
    <dbReference type="NCBI Taxonomy" id="392033"/>
    <lineage>
        <taxon>Eukaryota</taxon>
        <taxon>Metazoa</taxon>
        <taxon>Spiralia</taxon>
        <taxon>Gnathifera</taxon>
        <taxon>Rotifera</taxon>
        <taxon>Eurotatoria</taxon>
        <taxon>Bdelloidea</taxon>
        <taxon>Philodinida</taxon>
        <taxon>Philodinidae</taxon>
        <taxon>Rotaria</taxon>
    </lineage>
</organism>
<dbReference type="Proteomes" id="UP000663864">
    <property type="component" value="Unassembled WGS sequence"/>
</dbReference>
<dbReference type="EMBL" id="CAJNOU010001547">
    <property type="protein sequence ID" value="CAF1220319.1"/>
    <property type="molecule type" value="Genomic_DNA"/>
</dbReference>